<evidence type="ECO:0000256" key="4">
    <source>
        <dbReference type="ARBA" id="ARBA00023136"/>
    </source>
</evidence>
<dbReference type="Proteomes" id="UP001319883">
    <property type="component" value="Unassembled WGS sequence"/>
</dbReference>
<evidence type="ECO:0000256" key="1">
    <source>
        <dbReference type="ARBA" id="ARBA00010296"/>
    </source>
</evidence>
<keyword evidence="3 7" id="KW-0732">Signal</keyword>
<comment type="similarity">
    <text evidence="1">Belongs to the EcnA/EcnB lipoprotein family.</text>
</comment>
<organism evidence="8 9">
    <name type="scientific">Modicisalibacter tunisiensis</name>
    <dbReference type="NCBI Taxonomy" id="390637"/>
    <lineage>
        <taxon>Bacteria</taxon>
        <taxon>Pseudomonadati</taxon>
        <taxon>Pseudomonadota</taxon>
        <taxon>Gammaproteobacteria</taxon>
        <taxon>Oceanospirillales</taxon>
        <taxon>Halomonadaceae</taxon>
        <taxon>Modicisalibacter</taxon>
    </lineage>
</organism>
<evidence type="ECO:0000256" key="7">
    <source>
        <dbReference type="SAM" id="SignalP"/>
    </source>
</evidence>
<dbReference type="EMBL" id="JAGXFD010000001">
    <property type="protein sequence ID" value="MBZ9567255.1"/>
    <property type="molecule type" value="Genomic_DNA"/>
</dbReference>
<sequence>MKKLTALMFLALVSVSVLSGCNTMHGAGQDIEEGGEQIQESAS</sequence>
<keyword evidence="5" id="KW-0564">Palmitate</keyword>
<dbReference type="PROSITE" id="PS51257">
    <property type="entry name" value="PROKAR_LIPOPROTEIN"/>
    <property type="match status" value="1"/>
</dbReference>
<accession>A0ABS7WY41</accession>
<evidence type="ECO:0000256" key="2">
    <source>
        <dbReference type="ARBA" id="ARBA00022475"/>
    </source>
</evidence>
<dbReference type="Pfam" id="PF08085">
    <property type="entry name" value="Entericidin"/>
    <property type="match status" value="1"/>
</dbReference>
<dbReference type="RefSeq" id="WP_224420547.1">
    <property type="nucleotide sequence ID" value="NZ_JAGXFD010000001.1"/>
</dbReference>
<evidence type="ECO:0000256" key="3">
    <source>
        <dbReference type="ARBA" id="ARBA00022729"/>
    </source>
</evidence>
<dbReference type="InterPro" id="IPR012556">
    <property type="entry name" value="Entericidin"/>
</dbReference>
<feature type="chain" id="PRO_5047331161" evidence="7">
    <location>
        <begin position="20"/>
        <end position="43"/>
    </location>
</feature>
<feature type="signal peptide" evidence="7">
    <location>
        <begin position="1"/>
        <end position="19"/>
    </location>
</feature>
<comment type="caution">
    <text evidence="8">The sequence shown here is derived from an EMBL/GenBank/DDBJ whole genome shotgun (WGS) entry which is preliminary data.</text>
</comment>
<name>A0ABS7WY41_9GAMM</name>
<evidence type="ECO:0000313" key="9">
    <source>
        <dbReference type="Proteomes" id="UP001319883"/>
    </source>
</evidence>
<evidence type="ECO:0000256" key="6">
    <source>
        <dbReference type="ARBA" id="ARBA00023288"/>
    </source>
</evidence>
<keyword evidence="2" id="KW-1003">Cell membrane</keyword>
<keyword evidence="4" id="KW-0472">Membrane</keyword>
<evidence type="ECO:0000313" key="8">
    <source>
        <dbReference type="EMBL" id="MBZ9567255.1"/>
    </source>
</evidence>
<keyword evidence="9" id="KW-1185">Reference proteome</keyword>
<proteinExistence type="inferred from homology"/>
<reference evidence="8 9" key="1">
    <citation type="submission" date="2021-05" db="EMBL/GenBank/DDBJ databases">
        <title>Petroleum and Energy Research Collection (APPE): ex situ preservation of microbial diversity associated with the oil industry and exploitation of its biotechnological potential.</title>
        <authorList>
            <person name="Paixao C.T.M."/>
            <person name="Gomes M.B."/>
            <person name="Oliveira V.M."/>
        </authorList>
    </citation>
    <scope>NUCLEOTIDE SEQUENCE [LARGE SCALE GENOMIC DNA]</scope>
    <source>
        <strain evidence="8 9">LIT2</strain>
    </source>
</reference>
<evidence type="ECO:0000256" key="5">
    <source>
        <dbReference type="ARBA" id="ARBA00023139"/>
    </source>
</evidence>
<keyword evidence="6 8" id="KW-0449">Lipoprotein</keyword>
<gene>
    <name evidence="8" type="ORF">KGQ91_06105</name>
</gene>
<protein>
    <submittedName>
        <fullName evidence="8">Entericidin A/B family lipoprotein</fullName>
    </submittedName>
</protein>